<keyword evidence="2" id="KW-0472">Membrane</keyword>
<organism evidence="3 4">
    <name type="scientific">Athelia psychrophila</name>
    <dbReference type="NCBI Taxonomy" id="1759441"/>
    <lineage>
        <taxon>Eukaryota</taxon>
        <taxon>Fungi</taxon>
        <taxon>Dikarya</taxon>
        <taxon>Basidiomycota</taxon>
        <taxon>Agaricomycotina</taxon>
        <taxon>Agaricomycetes</taxon>
        <taxon>Agaricomycetidae</taxon>
        <taxon>Atheliales</taxon>
        <taxon>Atheliaceae</taxon>
        <taxon>Athelia</taxon>
    </lineage>
</organism>
<feature type="transmembrane region" description="Helical" evidence="2">
    <location>
        <begin position="82"/>
        <end position="100"/>
    </location>
</feature>
<gene>
    <name evidence="3" type="ORF">FIBSPDRAFT_925532</name>
</gene>
<accession>A0A166UGJ6</accession>
<name>A0A166UGJ6_9AGAM</name>
<evidence type="ECO:0000256" key="1">
    <source>
        <dbReference type="SAM" id="MobiDB-lite"/>
    </source>
</evidence>
<reference evidence="3 4" key="1">
    <citation type="journal article" date="2016" name="Mol. Biol. Evol.">
        <title>Comparative Genomics of Early-Diverging Mushroom-Forming Fungi Provides Insights into the Origins of Lignocellulose Decay Capabilities.</title>
        <authorList>
            <person name="Nagy L.G."/>
            <person name="Riley R."/>
            <person name="Tritt A."/>
            <person name="Adam C."/>
            <person name="Daum C."/>
            <person name="Floudas D."/>
            <person name="Sun H."/>
            <person name="Yadav J.S."/>
            <person name="Pangilinan J."/>
            <person name="Larsson K.H."/>
            <person name="Matsuura K."/>
            <person name="Barry K."/>
            <person name="Labutti K."/>
            <person name="Kuo R."/>
            <person name="Ohm R.A."/>
            <person name="Bhattacharya S.S."/>
            <person name="Shirouzu T."/>
            <person name="Yoshinaga Y."/>
            <person name="Martin F.M."/>
            <person name="Grigoriev I.V."/>
            <person name="Hibbett D.S."/>
        </authorList>
    </citation>
    <scope>NUCLEOTIDE SEQUENCE [LARGE SCALE GENOMIC DNA]</scope>
    <source>
        <strain evidence="3 4">CBS 109695</strain>
    </source>
</reference>
<feature type="region of interest" description="Disordered" evidence="1">
    <location>
        <begin position="394"/>
        <end position="420"/>
    </location>
</feature>
<evidence type="ECO:0000313" key="3">
    <source>
        <dbReference type="EMBL" id="KZP31673.1"/>
    </source>
</evidence>
<keyword evidence="4" id="KW-1185">Reference proteome</keyword>
<evidence type="ECO:0000313" key="4">
    <source>
        <dbReference type="Proteomes" id="UP000076532"/>
    </source>
</evidence>
<feature type="region of interest" description="Disordered" evidence="1">
    <location>
        <begin position="213"/>
        <end position="238"/>
    </location>
</feature>
<sequence>MYQAVTPPKGVKSAAVFKARASKVNERTNVAIGIEIVFVRLRIQRPSPGLVAAMRQRQTEIAQYACTCYQSRTTRVKGAPNVGAKLELCIIWCAAILFLFNLRRLRIAKFNVLKGLQGQKVALGRHSNRWRERPSGGKISGAVSHLKDLKDRKSIAVSRHVTACIIMHYTQCCISFAPRSVLVIAVPAGTGTKHGRHKLAMQQVPKRCTDLSGTAGGGARGGWRTASRNPPSRTRGSGRVIRRATGYGLRATGFSLCNAVKCIWLMAHVPWDYHPKTSAVRTNKSGRRITFREVFAPATTSLAKGVVFEAVDLSFVRPPNTAGSRSAFSALLLGLSIWVRVSGGLFPSMGKSPAWLDTVDYNNLDLDEMAAPPRCPASLTSTVQPRCRNSYRGLGGQYLPAEGKVDQRPPIGDEKSKSNS</sequence>
<dbReference type="EMBL" id="KV417488">
    <property type="protein sequence ID" value="KZP31673.1"/>
    <property type="molecule type" value="Genomic_DNA"/>
</dbReference>
<keyword evidence="2" id="KW-1133">Transmembrane helix</keyword>
<protein>
    <submittedName>
        <fullName evidence="3">Uncharacterized protein</fullName>
    </submittedName>
</protein>
<dbReference type="Proteomes" id="UP000076532">
    <property type="component" value="Unassembled WGS sequence"/>
</dbReference>
<proteinExistence type="predicted"/>
<evidence type="ECO:0000256" key="2">
    <source>
        <dbReference type="SAM" id="Phobius"/>
    </source>
</evidence>
<feature type="compositionally biased region" description="Basic and acidic residues" evidence="1">
    <location>
        <begin position="403"/>
        <end position="420"/>
    </location>
</feature>
<keyword evidence="2" id="KW-0812">Transmembrane</keyword>
<dbReference type="AlphaFoldDB" id="A0A166UGJ6"/>